<reference evidence="2 3" key="1">
    <citation type="submission" date="2019-12" db="EMBL/GenBank/DDBJ databases">
        <authorList>
            <person name="Wolfe R."/>
            <person name="Danczak R."/>
            <person name="Wilkins M."/>
        </authorList>
    </citation>
    <scope>NUCLEOTIDE SEQUENCE [LARGE SCALE GENOMIC DNA]</scope>
    <source>
        <strain evidence="2">X2_MaxBin.013</strain>
    </source>
</reference>
<sequence length="136" mass="14453">MDVLNTHNQSFEKAMSDLGKVLDERVRPDIFTVEENGANGTTDVSVGEKAGSSKVPVGENGKALEGGTYMVMKGLPGGEAMKRDGETVRAYKLDRIETTLMAGFNNSLTDNITGVTTSAADVNKKTKAAIARLNQS</sequence>
<evidence type="ECO:0000313" key="3">
    <source>
        <dbReference type="Proteomes" id="UP000488506"/>
    </source>
</evidence>
<dbReference type="EMBL" id="WPAF01000009">
    <property type="protein sequence ID" value="KAF0134338.1"/>
    <property type="molecule type" value="Genomic_DNA"/>
</dbReference>
<dbReference type="Proteomes" id="UP000488506">
    <property type="component" value="Unassembled WGS sequence"/>
</dbReference>
<organism evidence="2 3">
    <name type="scientific">Candidatus Saganbacteria bacterium</name>
    <dbReference type="NCBI Taxonomy" id="2575572"/>
    <lineage>
        <taxon>Bacteria</taxon>
        <taxon>Bacillati</taxon>
        <taxon>Saganbacteria</taxon>
    </lineage>
</organism>
<name>A0A833L1D4_UNCSA</name>
<evidence type="ECO:0000313" key="2">
    <source>
        <dbReference type="EMBL" id="KAF0134338.1"/>
    </source>
</evidence>
<accession>A0A833L1D4</accession>
<gene>
    <name evidence="2" type="ORF">FD145_718</name>
</gene>
<comment type="caution">
    <text evidence="2">The sequence shown here is derived from an EMBL/GenBank/DDBJ whole genome shotgun (WGS) entry which is preliminary data.</text>
</comment>
<feature type="region of interest" description="Disordered" evidence="1">
    <location>
        <begin position="35"/>
        <end position="59"/>
    </location>
</feature>
<protein>
    <submittedName>
        <fullName evidence="2">Uncharacterized protein</fullName>
    </submittedName>
</protein>
<dbReference type="AlphaFoldDB" id="A0A833L1D4"/>
<proteinExistence type="predicted"/>
<evidence type="ECO:0000256" key="1">
    <source>
        <dbReference type="SAM" id="MobiDB-lite"/>
    </source>
</evidence>